<dbReference type="AlphaFoldDB" id="A9MA76"/>
<dbReference type="Proteomes" id="UP000001385">
    <property type="component" value="Chromosome I"/>
</dbReference>
<accession>A9MA76</accession>
<gene>
    <name evidence="1" type="ordered locus">BCAN_A0715</name>
</gene>
<dbReference type="HOGENOM" id="CLU_2970404_0_0_5"/>
<dbReference type="KEGG" id="bcs:BCAN_A0715"/>
<name>A9MA76_BRUC2</name>
<keyword evidence="2" id="KW-1185">Reference proteome</keyword>
<reference evidence="1 2" key="1">
    <citation type="submission" date="2007-10" db="EMBL/GenBank/DDBJ databases">
        <title>Brucella canis ATCC 23365 whole genome shotgun sequencing project.</title>
        <authorList>
            <person name="Setubal J.C."/>
            <person name="Bowns C."/>
            <person name="Boyle S."/>
            <person name="Crasta O.R."/>
            <person name="Czar M.J."/>
            <person name="Dharmanolla C."/>
            <person name="Gillespie J.J."/>
            <person name="Kenyon R.W."/>
            <person name="Lu J."/>
            <person name="Mane S."/>
            <person name="Mohapatra S."/>
            <person name="Nagrani S."/>
            <person name="Purkayastha A."/>
            <person name="Rajasimha H.K."/>
            <person name="Shallom J.M."/>
            <person name="Shallom S."/>
            <person name="Shukla M."/>
            <person name="Snyder E.E."/>
            <person name="Sobral B.W."/>
            <person name="Wattam A.R."/>
            <person name="Will R."/>
            <person name="Williams K."/>
            <person name="Yoo H."/>
            <person name="Bruce D."/>
            <person name="Detter C."/>
            <person name="Munk C."/>
            <person name="Brettin T.S."/>
        </authorList>
    </citation>
    <scope>NUCLEOTIDE SEQUENCE [LARGE SCALE GENOMIC DNA]</scope>
    <source>
        <strain evidence="2">ATCC 23365 / NCTC 10854 / RM-666</strain>
    </source>
</reference>
<evidence type="ECO:0000313" key="2">
    <source>
        <dbReference type="Proteomes" id="UP000001385"/>
    </source>
</evidence>
<evidence type="ECO:0000313" key="1">
    <source>
        <dbReference type="EMBL" id="ABX61788.1"/>
    </source>
</evidence>
<protein>
    <submittedName>
        <fullName evidence="1">Uncharacterized protein</fullName>
    </submittedName>
</protein>
<proteinExistence type="predicted"/>
<organism evidence="1 2">
    <name type="scientific">Brucella canis (strain ATCC 23365 / NCTC 10854 / RM-666)</name>
    <dbReference type="NCBI Taxonomy" id="483179"/>
    <lineage>
        <taxon>Bacteria</taxon>
        <taxon>Pseudomonadati</taxon>
        <taxon>Pseudomonadota</taxon>
        <taxon>Alphaproteobacteria</taxon>
        <taxon>Hyphomicrobiales</taxon>
        <taxon>Brucellaceae</taxon>
        <taxon>Brucella/Ochrobactrum group</taxon>
        <taxon>Brucella</taxon>
    </lineage>
</organism>
<dbReference type="EMBL" id="CP000872">
    <property type="protein sequence ID" value="ABX61788.1"/>
    <property type="molecule type" value="Genomic_DNA"/>
</dbReference>
<sequence length="58" mass="6411">MPQPLGHHAGNAIRPDLNNRIGIPIFIVEDKHDTDSLFARLALQREGADGRALCRHSV</sequence>